<dbReference type="InterPro" id="IPR045851">
    <property type="entry name" value="AMP-bd_C_sf"/>
</dbReference>
<comment type="pathway">
    <text evidence="2">Siderophore biosynthesis; mycobactin biosynthesis.</text>
</comment>
<dbReference type="CDD" id="cd00833">
    <property type="entry name" value="PKS"/>
    <property type="match status" value="1"/>
</dbReference>
<dbReference type="InterPro" id="IPR016035">
    <property type="entry name" value="Acyl_Trfase/lysoPLipase"/>
</dbReference>
<dbReference type="Pfam" id="PF00668">
    <property type="entry name" value="Condensation"/>
    <property type="match status" value="2"/>
</dbReference>
<keyword evidence="7" id="KW-0436">Ligase</keyword>
<keyword evidence="6" id="KW-0597">Phosphoprotein</keyword>
<evidence type="ECO:0000313" key="17">
    <source>
        <dbReference type="Proteomes" id="UP001597023"/>
    </source>
</evidence>
<dbReference type="InterPro" id="IPR009081">
    <property type="entry name" value="PP-bd_ACP"/>
</dbReference>
<name>A0ABW2WLB4_9ACTN</name>
<evidence type="ECO:0000256" key="11">
    <source>
        <dbReference type="ARBA" id="ARBA00029443"/>
    </source>
</evidence>
<dbReference type="SMART" id="SM00825">
    <property type="entry name" value="PKS_KS"/>
    <property type="match status" value="1"/>
</dbReference>
<dbReference type="InterPro" id="IPR001242">
    <property type="entry name" value="Condensation_dom"/>
</dbReference>
<evidence type="ECO:0000256" key="13">
    <source>
        <dbReference type="SAM" id="MobiDB-lite"/>
    </source>
</evidence>
<feature type="domain" description="Carrier" evidence="14">
    <location>
        <begin position="1985"/>
        <end position="2059"/>
    </location>
</feature>
<dbReference type="Gene3D" id="1.10.1200.10">
    <property type="entry name" value="ACP-like"/>
    <property type="match status" value="1"/>
</dbReference>
<dbReference type="SUPFAM" id="SSF52151">
    <property type="entry name" value="FabD/lysophospholipase-like"/>
    <property type="match status" value="1"/>
</dbReference>
<reference evidence="17" key="1">
    <citation type="journal article" date="2019" name="Int. J. Syst. Evol. Microbiol.">
        <title>The Global Catalogue of Microorganisms (GCM) 10K type strain sequencing project: providing services to taxonomists for standard genome sequencing and annotation.</title>
        <authorList>
            <consortium name="The Broad Institute Genomics Platform"/>
            <consortium name="The Broad Institute Genome Sequencing Center for Infectious Disease"/>
            <person name="Wu L."/>
            <person name="Ma J."/>
        </authorList>
    </citation>
    <scope>NUCLEOTIDE SEQUENCE [LARGE SCALE GENOMIC DNA]</scope>
    <source>
        <strain evidence="17">CGMCC 4.7400</strain>
    </source>
</reference>
<dbReference type="InterPro" id="IPR014030">
    <property type="entry name" value="Ketoacyl_synth_N"/>
</dbReference>
<evidence type="ECO:0000256" key="3">
    <source>
        <dbReference type="ARBA" id="ARBA00007380"/>
    </source>
</evidence>
<dbReference type="Pfam" id="PF02801">
    <property type="entry name" value="Ketoacyl-synt_C"/>
    <property type="match status" value="1"/>
</dbReference>
<dbReference type="InterPro" id="IPR057737">
    <property type="entry name" value="Condensation_MtbB-like"/>
</dbReference>
<dbReference type="Gene3D" id="3.30.559.30">
    <property type="entry name" value="Nonribosomal peptide synthetase, condensation domain"/>
    <property type="match status" value="2"/>
</dbReference>
<dbReference type="InterPro" id="IPR036736">
    <property type="entry name" value="ACP-like_sf"/>
</dbReference>
<evidence type="ECO:0000256" key="9">
    <source>
        <dbReference type="ARBA" id="ARBA00023194"/>
    </source>
</evidence>
<keyword evidence="17" id="KW-1185">Reference proteome</keyword>
<evidence type="ECO:0000256" key="12">
    <source>
        <dbReference type="ARBA" id="ARBA00033440"/>
    </source>
</evidence>
<comment type="similarity">
    <text evidence="3">Belongs to the ATP-dependent AMP-binding enzyme family. MbtB subfamily.</text>
</comment>
<dbReference type="Proteomes" id="UP001597023">
    <property type="component" value="Unassembled WGS sequence"/>
</dbReference>
<protein>
    <recommendedName>
        <fullName evidence="4">Phenyloxazoline synthase MbtB</fullName>
    </recommendedName>
    <alternativeName>
        <fullName evidence="12">Mycobactin synthetase protein B</fullName>
    </alternativeName>
</protein>
<proteinExistence type="inferred from homology"/>
<comment type="similarity">
    <text evidence="11">In the C-terminal section; belongs to the NRP synthetase family.</text>
</comment>
<dbReference type="PROSITE" id="PS00455">
    <property type="entry name" value="AMP_BINDING"/>
    <property type="match status" value="1"/>
</dbReference>
<feature type="domain" description="Carrier" evidence="14">
    <location>
        <begin position="930"/>
        <end position="1005"/>
    </location>
</feature>
<dbReference type="InterPro" id="IPR010071">
    <property type="entry name" value="AA_adenyl_dom"/>
</dbReference>
<evidence type="ECO:0000256" key="2">
    <source>
        <dbReference type="ARBA" id="ARBA00005102"/>
    </source>
</evidence>
<dbReference type="InterPro" id="IPR018201">
    <property type="entry name" value="Ketoacyl_synth_AS"/>
</dbReference>
<dbReference type="SUPFAM" id="SSF55048">
    <property type="entry name" value="Probable ACP-binding domain of malonyl-CoA ACP transacylase"/>
    <property type="match status" value="1"/>
</dbReference>
<evidence type="ECO:0000256" key="8">
    <source>
        <dbReference type="ARBA" id="ARBA00022679"/>
    </source>
</evidence>
<dbReference type="Gene3D" id="3.30.559.10">
    <property type="entry name" value="Chloramphenicol acetyltransferase-like domain"/>
    <property type="match status" value="2"/>
</dbReference>
<feature type="compositionally biased region" description="Basic and acidic residues" evidence="13">
    <location>
        <begin position="2518"/>
        <end position="2535"/>
    </location>
</feature>
<dbReference type="PANTHER" id="PTHR43775:SF37">
    <property type="entry name" value="SI:DKEY-61P9.11"/>
    <property type="match status" value="1"/>
</dbReference>
<dbReference type="SUPFAM" id="SSF47336">
    <property type="entry name" value="ACP-like"/>
    <property type="match status" value="2"/>
</dbReference>
<dbReference type="SUPFAM" id="SSF52777">
    <property type="entry name" value="CoA-dependent acyltransferases"/>
    <property type="match status" value="4"/>
</dbReference>
<evidence type="ECO:0000259" key="15">
    <source>
        <dbReference type="PROSITE" id="PS52004"/>
    </source>
</evidence>
<keyword evidence="8" id="KW-0808">Transferase</keyword>
<dbReference type="PANTHER" id="PTHR43775">
    <property type="entry name" value="FATTY ACID SYNTHASE"/>
    <property type="match status" value="1"/>
</dbReference>
<dbReference type="InterPro" id="IPR014031">
    <property type="entry name" value="Ketoacyl_synth_C"/>
</dbReference>
<dbReference type="Pfam" id="PF00501">
    <property type="entry name" value="AMP-binding"/>
    <property type="match status" value="1"/>
</dbReference>
<dbReference type="CDD" id="cd19535">
    <property type="entry name" value="Cyc_NRPS"/>
    <property type="match status" value="1"/>
</dbReference>
<dbReference type="EMBL" id="JBHTEB010000001">
    <property type="protein sequence ID" value="MFD0319162.1"/>
    <property type="molecule type" value="Genomic_DNA"/>
</dbReference>
<dbReference type="Pfam" id="PF00550">
    <property type="entry name" value="PP-binding"/>
    <property type="match status" value="2"/>
</dbReference>
<dbReference type="NCBIfam" id="TIGR01733">
    <property type="entry name" value="AA-adenyl-dom"/>
    <property type="match status" value="1"/>
</dbReference>
<keyword evidence="5" id="KW-0596">Phosphopantetheine</keyword>
<evidence type="ECO:0000313" key="16">
    <source>
        <dbReference type="EMBL" id="MFD0319162.1"/>
    </source>
</evidence>
<comment type="caution">
    <text evidence="16">The sequence shown here is derived from an EMBL/GenBank/DDBJ whole genome shotgun (WGS) entry which is preliminary data.</text>
</comment>
<dbReference type="RefSeq" id="WP_381617366.1">
    <property type="nucleotide sequence ID" value="NZ_JBHTEB010000001.1"/>
</dbReference>
<dbReference type="Pfam" id="PF16197">
    <property type="entry name" value="KAsynt_C_assoc"/>
    <property type="match status" value="1"/>
</dbReference>
<dbReference type="PROSITE" id="PS50075">
    <property type="entry name" value="CARRIER"/>
    <property type="match status" value="2"/>
</dbReference>
<dbReference type="Gene3D" id="3.40.50.980">
    <property type="match status" value="2"/>
</dbReference>
<comment type="cofactor">
    <cofactor evidence="1">
        <name>pantetheine 4'-phosphate</name>
        <dbReference type="ChEBI" id="CHEBI:47942"/>
    </cofactor>
</comment>
<dbReference type="PROSITE" id="PS00012">
    <property type="entry name" value="PHOSPHOPANTETHEINE"/>
    <property type="match status" value="2"/>
</dbReference>
<sequence>MAEAQVTPDVAVIGMAGRLPGAPDVTAFWQNLRDGVESITVLPDDDLKGRVDPDLLADPAYVRAGAVLDGIDRFDARFFGYSAREAALLDPQHRILLECAWHALEDAGHPEGGQGVGVYAGCSLSGYLLSNLLPGRRVDASAAGFELLIANDKDYLASRIGYKLGLEGPAVSVQTACSSSLVAVHLAAQALLSYECDLALAGGVTVRVPHRVGYRFEEGMILSPDGHCRPFDAAANGTVGGSGAGVVVLKRLADALADGDRVDAVLKGSALTNDGADKVGYTAPSVHGQAAAIAAALAVADVDADTVTAIEAHGTGTPLGDPVEIAALTEAFRADTDRTGFCALGSVKANIGHLDSAAGVAGLIKAVLQLRHRRLAPTVNYREPNPRIDFAASPFFVNDRLRDWKPEGGTPLRIGVSSFGFGGTNAHVILEEAPEPAPSPPPRRPVQLLTLSARTPEAVDEASGALAAALTAPGAAPDNLADVAHTLHRGRRAFAHRRAVVVHDHTEAAARLNAPDVAHTASGHARDGARIALLFPGQGSQYPGMGRELYDHEPGFRRRVDTCADLLRPHLGRDLRSLLYGEGTEDTVAADLQQTQDTADLQRTEYAQPALFTVEYALAGLLTDWGLRPHALLGHSVGEITAACLSGALSLPDALRLVARRGALMQGLDPGAMLSVALDEDTLRGLLPAPLAVAAVNAPRLCVVAGPDDAVTAFARQLERREIGHRRLHTSHAFHSPMTDPVLPRLTEEGARLTTRAPDIPYLSNRTGDWITAEQLADPAYWAGHARDTVRFGDGVRRLLEQQDLLLVEVGPGRTLSTLARGADGAPHRTIVPTLPEPGSDACAQEFLLSAVGRLWTAGADLDWEALDGTDRRRVALPGYPFQRRRYWIDAPTATSPAPLPLDAVTNDDGTEPEPVFQDSRPALSTPYQEPRDTREAAVAAIWQDLLGIAPVGVHDNFIELGGHSLLATQVVARIRADLGVTVPMRDLVRASTVAAVADLVTQYGGTGADATAADALPVAVADPDHLHDPFPLTEIQQAQWIGRMGNFTLGNVAAHIYWEVENTGIDLDRLEGAWNRLLRRHPMLNAVLTDDGRQRILPDPGRYAFDRVDLRGIPEAERARRLDALRDRVSHEMRPTDTWPLFGITAVHLPEDRTRLYLSFDLLIADIGSIRILLQEWRALYADPTAELPEIAISYRDYVLAAAQVRGTPLYEKSLDHWRQRVAELPPAPELPLAVAPSTLTEPRFTPRSHVLPQDAWQRVKDRAAAHGVTPSAVLLAAYATVLGRWSRSPRFTLNVTVINRLPVHPDADRLVGEFASFDLLPVDLERDTGIAAIARALQEHAWEDLEHRYVNGVDVLRELARQRGGTSGSVMPIVFTSTLVQDTGDQGETLFDWLGDLVHESVQTPQVWIDAAVLETSKGLYLSWPAVEELFPAGMVDDMFGAYCRLLEGLAGEETAWSSSGLGELAPAVVAEANATDGPVPEGLLHSRVLERAREHPDKDAVIAADGTLSYDELRLRATTVARRLAPGELVAVSMGKSREQVVAALGVLMAGAAYLPVDPELPAERRHSLLERSGCRVVLTSSRETPLDWPDGTVEHRVDLTEPADDAQPPATETGPGDLAYVIYTSGSTGVPKGVAVSHRAALNTCVDVCERYGIDASDTVLGLSSLSFDLSVFDVFGVLGVGGTLVLPGPGTGRDPGHWLELVSEHGVTVWNSVPALMGMFVEHTIGETVPLRLVLLSGDWIPVDLPDRIRALAPDAQVVSLGGATEAGIWSIAYPVGTVDPTWDSIPYGRPLRNQRFHVLDTQYRECPLFVPGELFIAGTGLADGYWRDPERTAASFITHPTTGERLYRTGDIGRWLPSGDIEFLGREDFQVKVGGFRIELGEIEAALASCEGVRAAVAAAPGDRHHRRLVGYVVPEEPATPEDELLQRVRAHAEQRLPAYMVPPLLHTLDAIPLSANGKVDRTALPDPTTTRTPTPQRAALGPTAAALAALAAEIIGIDGLDPHADFFTLGGDSIMGVQLVSRAGAQGMDVTAADLFRHRTIAELAAVVDERAAGTAADGDDETLPLTPYQRHLFELAEPEPPTTAHRFTLPVTPDFAPEQAEEILALLVRRHPALRLRFGAGPDGWHQTEVGPADATGDATSYVPLIDLSALPAERRASAMKQLGDDMRDELDPAAGLTVKAALFDLGPGDRRLMWLSHALVTDLRSVQLLLGDFSAAAELLRDGRPVDLLPPTRPFPRWVRALPDAPASGEATPSTDAPASGEATPSTDAPVHRFATVLERDAAERLLGAAASAYRLTGREVALAVLASAAFEVTDRHALGFAVEDDARPLNLGDLDVSGSVGAFSRLLPVTIERHAPGKTAALLTAAKERLRAAVRDDSLRTAAPAVLLLRDLDALAELPRLGHPFSPDGPVAPPVWDVGTAPGHPLVVTTYRLDGRWHIDWACRGDAARALAEDLAAHLDGALRAVAEHCAAADSGAVSPSDFPLADLDQAALGALAAALDGTAAAPHGDHDFPPNDGSNREVNR</sequence>
<dbReference type="InterPro" id="IPR025110">
    <property type="entry name" value="AMP-bd_C"/>
</dbReference>
<dbReference type="InterPro" id="IPR020806">
    <property type="entry name" value="PKS_PP-bd"/>
</dbReference>
<dbReference type="InterPro" id="IPR016036">
    <property type="entry name" value="Malonyl_transacylase_ACP-bd"/>
</dbReference>
<dbReference type="InterPro" id="IPR050091">
    <property type="entry name" value="PKS_NRPS_Biosynth_Enz"/>
</dbReference>
<dbReference type="SMART" id="SM00823">
    <property type="entry name" value="PKS_PP"/>
    <property type="match status" value="2"/>
</dbReference>
<dbReference type="Pfam" id="PF00698">
    <property type="entry name" value="Acyl_transf_1"/>
    <property type="match status" value="1"/>
</dbReference>
<dbReference type="Gene3D" id="3.40.47.10">
    <property type="match status" value="1"/>
</dbReference>
<dbReference type="InterPro" id="IPR014043">
    <property type="entry name" value="Acyl_transferase_dom"/>
</dbReference>
<dbReference type="SMART" id="SM00827">
    <property type="entry name" value="PKS_AT"/>
    <property type="match status" value="1"/>
</dbReference>
<dbReference type="InterPro" id="IPR016039">
    <property type="entry name" value="Thiolase-like"/>
</dbReference>
<keyword evidence="10" id="KW-0012">Acyltransferase</keyword>
<dbReference type="Gene3D" id="3.30.70.3290">
    <property type="match status" value="1"/>
</dbReference>
<dbReference type="InterPro" id="IPR032821">
    <property type="entry name" value="PKS_assoc"/>
</dbReference>
<evidence type="ECO:0000256" key="5">
    <source>
        <dbReference type="ARBA" id="ARBA00022450"/>
    </source>
</evidence>
<evidence type="ECO:0000256" key="10">
    <source>
        <dbReference type="ARBA" id="ARBA00023315"/>
    </source>
</evidence>
<feature type="region of interest" description="Disordered" evidence="13">
    <location>
        <begin position="2516"/>
        <end position="2535"/>
    </location>
</feature>
<evidence type="ECO:0000259" key="14">
    <source>
        <dbReference type="PROSITE" id="PS50075"/>
    </source>
</evidence>
<feature type="compositionally biased region" description="Polar residues" evidence="13">
    <location>
        <begin position="2260"/>
        <end position="2276"/>
    </location>
</feature>
<dbReference type="InterPro" id="IPR001227">
    <property type="entry name" value="Ac_transferase_dom_sf"/>
</dbReference>
<accession>A0ABW2WLB4</accession>
<dbReference type="Pfam" id="PF00109">
    <property type="entry name" value="ketoacyl-synt"/>
    <property type="match status" value="1"/>
</dbReference>
<dbReference type="InterPro" id="IPR029058">
    <property type="entry name" value="AB_hydrolase_fold"/>
</dbReference>
<dbReference type="Gene3D" id="3.40.366.10">
    <property type="entry name" value="Malonyl-Coenzyme A Acyl Carrier Protein, domain 2"/>
    <property type="match status" value="1"/>
</dbReference>
<evidence type="ECO:0000256" key="1">
    <source>
        <dbReference type="ARBA" id="ARBA00001957"/>
    </source>
</evidence>
<evidence type="ECO:0000256" key="7">
    <source>
        <dbReference type="ARBA" id="ARBA00022598"/>
    </source>
</evidence>
<dbReference type="Gene3D" id="3.40.50.1820">
    <property type="entry name" value="alpha/beta hydrolase"/>
    <property type="match status" value="1"/>
</dbReference>
<dbReference type="Gene3D" id="2.30.38.10">
    <property type="entry name" value="Luciferase, Domain 3"/>
    <property type="match status" value="1"/>
</dbReference>
<organism evidence="16 17">
    <name type="scientific">Streptomyces flavalbus</name>
    <dbReference type="NCBI Taxonomy" id="2665155"/>
    <lineage>
        <taxon>Bacteria</taxon>
        <taxon>Bacillati</taxon>
        <taxon>Actinomycetota</taxon>
        <taxon>Actinomycetes</taxon>
        <taxon>Kitasatosporales</taxon>
        <taxon>Streptomycetaceae</taxon>
        <taxon>Streptomyces</taxon>
    </lineage>
</organism>
<dbReference type="InterPro" id="IPR023213">
    <property type="entry name" value="CAT-like_dom_sf"/>
</dbReference>
<dbReference type="PROSITE" id="PS52004">
    <property type="entry name" value="KS3_2"/>
    <property type="match status" value="1"/>
</dbReference>
<feature type="region of interest" description="Disordered" evidence="13">
    <location>
        <begin position="2252"/>
        <end position="2277"/>
    </location>
</feature>
<dbReference type="CDD" id="cd12114">
    <property type="entry name" value="A_NRPS_TlmIV_like"/>
    <property type="match status" value="1"/>
</dbReference>
<evidence type="ECO:0000256" key="6">
    <source>
        <dbReference type="ARBA" id="ARBA00022553"/>
    </source>
</evidence>
<dbReference type="Gene3D" id="3.30.300.30">
    <property type="match status" value="1"/>
</dbReference>
<dbReference type="InterPro" id="IPR020845">
    <property type="entry name" value="AMP-binding_CS"/>
</dbReference>
<gene>
    <name evidence="16" type="ORF">ACFQZ6_34095</name>
</gene>
<dbReference type="SUPFAM" id="SSF56801">
    <property type="entry name" value="Acetyl-CoA synthetase-like"/>
    <property type="match status" value="1"/>
</dbReference>
<keyword evidence="9" id="KW-0045">Antibiotic biosynthesis</keyword>
<dbReference type="InterPro" id="IPR006162">
    <property type="entry name" value="Ppantetheine_attach_site"/>
</dbReference>
<dbReference type="PROSITE" id="PS00606">
    <property type="entry name" value="KS3_1"/>
    <property type="match status" value="1"/>
</dbReference>
<evidence type="ECO:0000256" key="4">
    <source>
        <dbReference type="ARBA" id="ARBA00016743"/>
    </source>
</evidence>
<feature type="domain" description="Ketosynthase family 3 (KS3)" evidence="15">
    <location>
        <begin position="7"/>
        <end position="432"/>
    </location>
</feature>
<dbReference type="InterPro" id="IPR020841">
    <property type="entry name" value="PKS_Beta-ketoAc_synthase_dom"/>
</dbReference>
<dbReference type="SUPFAM" id="SSF53901">
    <property type="entry name" value="Thiolase-like"/>
    <property type="match status" value="1"/>
</dbReference>
<dbReference type="InterPro" id="IPR000873">
    <property type="entry name" value="AMP-dep_synth/lig_dom"/>
</dbReference>
<dbReference type="Pfam" id="PF13193">
    <property type="entry name" value="AMP-binding_C"/>
    <property type="match status" value="1"/>
</dbReference>